<dbReference type="EMBL" id="CP141261">
    <property type="protein sequence ID" value="WRL64959.1"/>
    <property type="molecule type" value="Genomic_DNA"/>
</dbReference>
<accession>A0ABZ1B2C3</accession>
<protein>
    <submittedName>
        <fullName evidence="1">Uncharacterized protein</fullName>
    </submittedName>
</protein>
<evidence type="ECO:0000313" key="2">
    <source>
        <dbReference type="Proteomes" id="UP001324287"/>
    </source>
</evidence>
<reference evidence="1 2" key="1">
    <citation type="submission" date="2023-12" db="EMBL/GenBank/DDBJ databases">
        <title>Blastococcus brunescens sp. nov., an actonobacterium isolated from sandstone collected in sahara desert.</title>
        <authorList>
            <person name="Gtari M."/>
            <person name="Ghodhbane F."/>
        </authorList>
    </citation>
    <scope>NUCLEOTIDE SEQUENCE [LARGE SCALE GENOMIC DNA]</scope>
    <source>
        <strain evidence="1 2">BMG 8361</strain>
    </source>
</reference>
<sequence length="127" mass="12809">MTTTLLQQPGSARTPSTDVLGVLLAEVLLDVADDAADRYSSRTPAGRALLSLAALARRAAGALGVEPGVALTSGPGIVVQRELAAAAHLLDEAVAAADGESDEVAELLGPAQRLHAHLLEALAATGR</sequence>
<dbReference type="Proteomes" id="UP001324287">
    <property type="component" value="Chromosome"/>
</dbReference>
<dbReference type="RefSeq" id="WP_324276283.1">
    <property type="nucleotide sequence ID" value="NZ_CP141261.1"/>
</dbReference>
<keyword evidence="2" id="KW-1185">Reference proteome</keyword>
<evidence type="ECO:0000313" key="1">
    <source>
        <dbReference type="EMBL" id="WRL64959.1"/>
    </source>
</evidence>
<name>A0ABZ1B2C3_9ACTN</name>
<proteinExistence type="predicted"/>
<organism evidence="1 2">
    <name type="scientific">Blastococcus brunescens</name>
    <dbReference type="NCBI Taxonomy" id="1564165"/>
    <lineage>
        <taxon>Bacteria</taxon>
        <taxon>Bacillati</taxon>
        <taxon>Actinomycetota</taxon>
        <taxon>Actinomycetes</taxon>
        <taxon>Geodermatophilales</taxon>
        <taxon>Geodermatophilaceae</taxon>
        <taxon>Blastococcus</taxon>
    </lineage>
</organism>
<gene>
    <name evidence="1" type="ORF">U6N30_04355</name>
</gene>